<accession>A0AAN6SV58</accession>
<dbReference type="SUPFAM" id="SSF52402">
    <property type="entry name" value="Adenine nucleotide alpha hydrolases-like"/>
    <property type="match status" value="1"/>
</dbReference>
<dbReference type="PRINTS" id="PR01438">
    <property type="entry name" value="UNVRSLSTRESS"/>
</dbReference>
<feature type="region of interest" description="Disordered" evidence="1">
    <location>
        <begin position="225"/>
        <end position="263"/>
    </location>
</feature>
<feature type="compositionally biased region" description="Low complexity" evidence="1">
    <location>
        <begin position="22"/>
        <end position="44"/>
    </location>
</feature>
<dbReference type="Proteomes" id="UP001303115">
    <property type="component" value="Unassembled WGS sequence"/>
</dbReference>
<protein>
    <recommendedName>
        <fullName evidence="2">UspA domain-containing protein</fullName>
    </recommendedName>
</protein>
<feature type="region of interest" description="Disordered" evidence="1">
    <location>
        <begin position="185"/>
        <end position="205"/>
    </location>
</feature>
<proteinExistence type="predicted"/>
<dbReference type="InterPro" id="IPR006015">
    <property type="entry name" value="Universal_stress_UspA"/>
</dbReference>
<dbReference type="PANTHER" id="PTHR46100:SF4">
    <property type="entry name" value="USPA DOMAIN-CONTAINING PROTEIN"/>
    <property type="match status" value="1"/>
</dbReference>
<dbReference type="AlphaFoldDB" id="A0AAN6SV58"/>
<dbReference type="CDD" id="cd23659">
    <property type="entry name" value="USP_At3g01520-like"/>
    <property type="match status" value="1"/>
</dbReference>
<dbReference type="InterPro" id="IPR006016">
    <property type="entry name" value="UspA"/>
</dbReference>
<feature type="domain" description="UspA" evidence="2">
    <location>
        <begin position="588"/>
        <end position="695"/>
    </location>
</feature>
<feature type="compositionally biased region" description="Polar residues" evidence="1">
    <location>
        <begin position="558"/>
        <end position="572"/>
    </location>
</feature>
<feature type="region of interest" description="Disordered" evidence="1">
    <location>
        <begin position="318"/>
        <end position="363"/>
    </location>
</feature>
<feature type="domain" description="UspA" evidence="2">
    <location>
        <begin position="489"/>
        <end position="552"/>
    </location>
</feature>
<comment type="caution">
    <text evidence="3">The sequence shown here is derived from an EMBL/GenBank/DDBJ whole genome shotgun (WGS) entry which is preliminary data.</text>
</comment>
<keyword evidence="4" id="KW-1185">Reference proteome</keyword>
<evidence type="ECO:0000259" key="2">
    <source>
        <dbReference type="Pfam" id="PF00582"/>
    </source>
</evidence>
<gene>
    <name evidence="3" type="ORF">C8A01DRAFT_31600</name>
</gene>
<dbReference type="Gene3D" id="3.40.50.620">
    <property type="entry name" value="HUPs"/>
    <property type="match status" value="1"/>
</dbReference>
<name>A0AAN6SV58_9PEZI</name>
<sequence length="730" mass="78895">MARRQAMSMEAMLDEERKEVLALLEASSSSRPRPPSSLEARSPSPYTPRSPVRSMLDIGDEPPSPTLLSPVSPKSLGTKTASARAAPVRSMLDVDSPPPQPVRSMLDVDSPPPAAAKQVLSTPSSPTDSNARAHAANGAHPRSMSDASARPADFGPRLGPARIDLTSEYQFSGIITNNVGHALPKRVTQGGKRSSAASEQAGKRSNAMAEIMRGNDVAGLVLPGDRGRHHSATGPSMRMGNKSKSPTSRLAVRSHSPHSPLLRNLSPAGRVALNDPEIVDYNNAYRRLSDAALARSGGSLSELGKRKPYNYMTGTGRLAKDYLGPDGELLVEDSSEDNGSSSGEEGEGHRGRKAARAEAPNGQREVKSLLAAAEEERIQVASQQPYQYRSLLDEPEITVTNPSGDRVKHNKPVIHPTTSFDDPPGTGTHTPMDSDTEADLTDIKRAQKLSFAMTQIMDTPEAHRTIQIITRGEYSKLVQEAEEEHRPPRKYLVATDLSEESTHALEWAIGTVLRDGDTLLAIYCVDEETGIGAGDNAEVPDEPKAMREQAAAINTVTSSKTPITASGTNLPLHNQRPWPLLSHPSSDAVTAASVSPAPSIGRERSKAEDDRYKTVQRISERVTKLLRKTRLQVRVIVEVLHCKNPKHLITEVIDLVNPTLVILGSRGRSALKGVILGSFSNYLVTKSSVPVMVARKRLRKQGKYKRVPSTHQINNIHNPAARSLASAKID</sequence>
<feature type="region of interest" description="Disordered" evidence="1">
    <location>
        <begin position="22"/>
        <end position="159"/>
    </location>
</feature>
<dbReference type="Pfam" id="PF00582">
    <property type="entry name" value="Usp"/>
    <property type="match status" value="2"/>
</dbReference>
<reference evidence="4" key="1">
    <citation type="journal article" date="2023" name="Mol. Phylogenet. Evol.">
        <title>Genome-scale phylogeny and comparative genomics of the fungal order Sordariales.</title>
        <authorList>
            <person name="Hensen N."/>
            <person name="Bonometti L."/>
            <person name="Westerberg I."/>
            <person name="Brannstrom I.O."/>
            <person name="Guillou S."/>
            <person name="Cros-Aarteil S."/>
            <person name="Calhoun S."/>
            <person name="Haridas S."/>
            <person name="Kuo A."/>
            <person name="Mondo S."/>
            <person name="Pangilinan J."/>
            <person name="Riley R."/>
            <person name="LaButti K."/>
            <person name="Andreopoulos B."/>
            <person name="Lipzen A."/>
            <person name="Chen C."/>
            <person name="Yan M."/>
            <person name="Daum C."/>
            <person name="Ng V."/>
            <person name="Clum A."/>
            <person name="Steindorff A."/>
            <person name="Ohm R.A."/>
            <person name="Martin F."/>
            <person name="Silar P."/>
            <person name="Natvig D.O."/>
            <person name="Lalanne C."/>
            <person name="Gautier V."/>
            <person name="Ament-Velasquez S.L."/>
            <person name="Kruys A."/>
            <person name="Hutchinson M.I."/>
            <person name="Powell A.J."/>
            <person name="Barry K."/>
            <person name="Miller A.N."/>
            <person name="Grigoriev I.V."/>
            <person name="Debuchy R."/>
            <person name="Gladieux P."/>
            <person name="Hiltunen Thoren M."/>
            <person name="Johannesson H."/>
        </authorList>
    </citation>
    <scope>NUCLEOTIDE SEQUENCE [LARGE SCALE GENOMIC DNA]</scope>
    <source>
        <strain evidence="4">CBS 284.82</strain>
    </source>
</reference>
<feature type="compositionally biased region" description="Polar residues" evidence="1">
    <location>
        <begin position="119"/>
        <end position="130"/>
    </location>
</feature>
<dbReference type="InterPro" id="IPR014729">
    <property type="entry name" value="Rossmann-like_a/b/a_fold"/>
</dbReference>
<evidence type="ECO:0000313" key="4">
    <source>
        <dbReference type="Proteomes" id="UP001303115"/>
    </source>
</evidence>
<feature type="region of interest" description="Disordered" evidence="1">
    <location>
        <begin position="558"/>
        <end position="609"/>
    </location>
</feature>
<evidence type="ECO:0000313" key="3">
    <source>
        <dbReference type="EMBL" id="KAK4044284.1"/>
    </source>
</evidence>
<feature type="compositionally biased region" description="Low complexity" evidence="1">
    <location>
        <begin position="66"/>
        <end position="76"/>
    </location>
</feature>
<feature type="region of interest" description="Disordered" evidence="1">
    <location>
        <begin position="415"/>
        <end position="436"/>
    </location>
</feature>
<evidence type="ECO:0000256" key="1">
    <source>
        <dbReference type="SAM" id="MobiDB-lite"/>
    </source>
</evidence>
<dbReference type="PANTHER" id="PTHR46100">
    <property type="entry name" value="IMP2'P"/>
    <property type="match status" value="1"/>
</dbReference>
<feature type="compositionally biased region" description="Low complexity" evidence="1">
    <location>
        <begin position="584"/>
        <end position="599"/>
    </location>
</feature>
<organism evidence="3 4">
    <name type="scientific">Parachaetomium inaequale</name>
    <dbReference type="NCBI Taxonomy" id="2588326"/>
    <lineage>
        <taxon>Eukaryota</taxon>
        <taxon>Fungi</taxon>
        <taxon>Dikarya</taxon>
        <taxon>Ascomycota</taxon>
        <taxon>Pezizomycotina</taxon>
        <taxon>Sordariomycetes</taxon>
        <taxon>Sordariomycetidae</taxon>
        <taxon>Sordariales</taxon>
        <taxon>Chaetomiaceae</taxon>
        <taxon>Parachaetomium</taxon>
    </lineage>
</organism>
<dbReference type="Gene3D" id="3.40.50.12370">
    <property type="match status" value="1"/>
</dbReference>
<dbReference type="EMBL" id="MU854320">
    <property type="protein sequence ID" value="KAK4044284.1"/>
    <property type="molecule type" value="Genomic_DNA"/>
</dbReference>